<reference evidence="7 8" key="1">
    <citation type="journal article" date="2020" name="G3 (Bethesda)">
        <title>Improved Reference Genome for Cyclotella cryptica CCMP332, a Model for Cell Wall Morphogenesis, Salinity Adaptation, and Lipid Production in Diatoms (Bacillariophyta).</title>
        <authorList>
            <person name="Roberts W.R."/>
            <person name="Downey K.M."/>
            <person name="Ruck E.C."/>
            <person name="Traller J.C."/>
            <person name="Alverson A.J."/>
        </authorList>
    </citation>
    <scope>NUCLEOTIDE SEQUENCE [LARGE SCALE GENOMIC DNA]</scope>
    <source>
        <strain evidence="7 8">CCMP332</strain>
    </source>
</reference>
<gene>
    <name evidence="7" type="ORF">HJC23_013730</name>
</gene>
<dbReference type="SUPFAM" id="SSF55418">
    <property type="entry name" value="eIF4e-like"/>
    <property type="match status" value="1"/>
</dbReference>
<name>A0ABD3PJJ2_9STRA</name>
<dbReference type="Proteomes" id="UP001516023">
    <property type="component" value="Unassembled WGS sequence"/>
</dbReference>
<evidence type="ECO:0000256" key="1">
    <source>
        <dbReference type="ARBA" id="ARBA00010568"/>
    </source>
</evidence>
<dbReference type="PANTHER" id="PTHR31977">
    <property type="entry name" value="UPF0696 PROTEIN C11ORF68"/>
    <property type="match status" value="1"/>
</dbReference>
<keyword evidence="8" id="KW-1185">Reference proteome</keyword>
<organism evidence="7 8">
    <name type="scientific">Cyclotella cryptica</name>
    <dbReference type="NCBI Taxonomy" id="29204"/>
    <lineage>
        <taxon>Eukaryota</taxon>
        <taxon>Sar</taxon>
        <taxon>Stramenopiles</taxon>
        <taxon>Ochrophyta</taxon>
        <taxon>Bacillariophyta</taxon>
        <taxon>Coscinodiscophyceae</taxon>
        <taxon>Thalassiosirophycidae</taxon>
        <taxon>Stephanodiscales</taxon>
        <taxon>Stephanodiscaceae</taxon>
        <taxon>Cyclotella</taxon>
    </lineage>
</organism>
<feature type="compositionally biased region" description="Basic and acidic residues" evidence="5">
    <location>
        <begin position="1"/>
        <end position="27"/>
    </location>
</feature>
<evidence type="ECO:0000313" key="7">
    <source>
        <dbReference type="EMBL" id="KAL3787521.1"/>
    </source>
</evidence>
<dbReference type="PANTHER" id="PTHR31977:SF1">
    <property type="entry name" value="UPF0696 PROTEIN C11ORF68"/>
    <property type="match status" value="1"/>
</dbReference>
<feature type="region of interest" description="Disordered" evidence="5">
    <location>
        <begin position="1"/>
        <end position="35"/>
    </location>
</feature>
<dbReference type="InterPro" id="IPR015034">
    <property type="entry name" value="Bles03"/>
</dbReference>
<keyword evidence="4" id="KW-0862">Zinc</keyword>
<dbReference type="AlphaFoldDB" id="A0ABD3PJJ2"/>
<dbReference type="Gene3D" id="3.30.760.10">
    <property type="entry name" value="RNA Cap, Translation Initiation Factor Eif4e"/>
    <property type="match status" value="1"/>
</dbReference>
<dbReference type="InterPro" id="IPR036443">
    <property type="entry name" value="Znf_RanBP2_sf"/>
</dbReference>
<dbReference type="Pfam" id="PF08939">
    <property type="entry name" value="Bles03"/>
    <property type="match status" value="1"/>
</dbReference>
<dbReference type="EMBL" id="JABMIG020000173">
    <property type="protein sequence ID" value="KAL3787521.1"/>
    <property type="molecule type" value="Genomic_DNA"/>
</dbReference>
<evidence type="ECO:0000256" key="2">
    <source>
        <dbReference type="ARBA" id="ARBA00022723"/>
    </source>
</evidence>
<feature type="domain" description="RanBP2-type" evidence="6">
    <location>
        <begin position="66"/>
        <end position="85"/>
    </location>
</feature>
<feature type="compositionally biased region" description="Polar residues" evidence="5">
    <location>
        <begin position="120"/>
        <end position="130"/>
    </location>
</feature>
<dbReference type="PROSITE" id="PS01358">
    <property type="entry name" value="ZF_RANBP2_1"/>
    <property type="match status" value="1"/>
</dbReference>
<accession>A0ABD3PJJ2</accession>
<evidence type="ECO:0000259" key="6">
    <source>
        <dbReference type="PROSITE" id="PS01358"/>
    </source>
</evidence>
<keyword evidence="2" id="KW-0479">Metal-binding</keyword>
<dbReference type="InterPro" id="IPR023398">
    <property type="entry name" value="TIF_eIF4e-like"/>
</dbReference>
<dbReference type="SMART" id="SM00547">
    <property type="entry name" value="ZnF_RBZ"/>
    <property type="match status" value="1"/>
</dbReference>
<dbReference type="SUPFAM" id="SSF90209">
    <property type="entry name" value="Ran binding protein zinc finger-like"/>
    <property type="match status" value="1"/>
</dbReference>
<dbReference type="Gene3D" id="2.30.30.380">
    <property type="entry name" value="Zn-finger domain of Sec23/24"/>
    <property type="match status" value="1"/>
</dbReference>
<evidence type="ECO:0000256" key="4">
    <source>
        <dbReference type="ARBA" id="ARBA00022833"/>
    </source>
</evidence>
<feature type="region of interest" description="Disordered" evidence="5">
    <location>
        <begin position="101"/>
        <end position="134"/>
    </location>
</feature>
<keyword evidence="3" id="KW-0863">Zinc-finger</keyword>
<comment type="similarity">
    <text evidence="1">Belongs to the UPF0696 family.</text>
</comment>
<evidence type="ECO:0000313" key="8">
    <source>
        <dbReference type="Proteomes" id="UP001516023"/>
    </source>
</evidence>
<evidence type="ECO:0000256" key="5">
    <source>
        <dbReference type="SAM" id="MobiDB-lite"/>
    </source>
</evidence>
<dbReference type="InterPro" id="IPR001876">
    <property type="entry name" value="Znf_RanBP2"/>
</dbReference>
<evidence type="ECO:0000256" key="3">
    <source>
        <dbReference type="ARBA" id="ARBA00022771"/>
    </source>
</evidence>
<dbReference type="GO" id="GO:0008270">
    <property type="term" value="F:zinc ion binding"/>
    <property type="evidence" value="ECO:0007669"/>
    <property type="project" value="UniProtKB-KW"/>
</dbReference>
<proteinExistence type="inferred from homology"/>
<sequence length="335" mass="37925">MDAEERRGIRRENYMDQKQRESKEGKPKSASLAPGVVIIDVDSDDSEKNEQSIHAFSSSSLRVASWACGRCTFINDGDRNSCAMCNHDNVNSCANEDAAATNVDQRDEGDGKSDDDDQSVTFVPNPSMTHQRSKRTRADNFSCYMIGNELCDTHPKATESGGWVWAKTHQFVNLLEEIEEDAQGLVDAFKSMVRTRSPKEITRDIVLGLAEEHGVTCGKWLIYQKADHAAQIWQKIRDALYDNRLGSVAKIGKRPFENGNFVICVYCDDFRDKQDLVRVRKALYETAGIKGKLSFKPDCFTYLDIYRNNPFKIRPTIYSCDVTKNNAEVTLYDVR</sequence>
<comment type="caution">
    <text evidence="7">The sequence shown here is derived from an EMBL/GenBank/DDBJ whole genome shotgun (WGS) entry which is preliminary data.</text>
</comment>
<protein>
    <recommendedName>
        <fullName evidence="6">RanBP2-type domain-containing protein</fullName>
    </recommendedName>
</protein>